<feature type="domain" description="N-acetyltransferase" evidence="3">
    <location>
        <begin position="161"/>
        <end position="301"/>
    </location>
</feature>
<dbReference type="InterPro" id="IPR050832">
    <property type="entry name" value="Bact_Acetyltransf"/>
</dbReference>
<dbReference type="SUPFAM" id="SSF55729">
    <property type="entry name" value="Acyl-CoA N-acyltransferases (Nat)"/>
    <property type="match status" value="1"/>
</dbReference>
<dbReference type="InterPro" id="IPR016181">
    <property type="entry name" value="Acyl_CoA_acyltransferase"/>
</dbReference>
<protein>
    <submittedName>
        <fullName evidence="4">Acetyltransferase</fullName>
    </submittedName>
</protein>
<keyword evidence="5" id="KW-1185">Reference proteome</keyword>
<dbReference type="Proteomes" id="UP000645217">
    <property type="component" value="Unassembled WGS sequence"/>
</dbReference>
<reference evidence="4" key="2">
    <citation type="submission" date="2020-09" db="EMBL/GenBank/DDBJ databases">
        <authorList>
            <person name="Sun Q."/>
            <person name="Ohkuma M."/>
        </authorList>
    </citation>
    <scope>NUCLEOTIDE SEQUENCE</scope>
    <source>
        <strain evidence="4">JCM 13064</strain>
    </source>
</reference>
<comment type="caution">
    <text evidence="4">The sequence shown here is derived from an EMBL/GenBank/DDBJ whole genome shotgun (WGS) entry which is preliminary data.</text>
</comment>
<evidence type="ECO:0000259" key="3">
    <source>
        <dbReference type="PROSITE" id="PS51186"/>
    </source>
</evidence>
<dbReference type="GO" id="GO:0016747">
    <property type="term" value="F:acyltransferase activity, transferring groups other than amino-acyl groups"/>
    <property type="evidence" value="ECO:0007669"/>
    <property type="project" value="InterPro"/>
</dbReference>
<dbReference type="EMBL" id="BMNT01000027">
    <property type="protein sequence ID" value="GGL00284.1"/>
    <property type="molecule type" value="Genomic_DNA"/>
</dbReference>
<dbReference type="PANTHER" id="PTHR43877">
    <property type="entry name" value="AMINOALKYLPHOSPHONATE N-ACETYLTRANSFERASE-RELATED-RELATED"/>
    <property type="match status" value="1"/>
</dbReference>
<organism evidence="4 5">
    <name type="scientific">Sphaerisporangium melleum</name>
    <dbReference type="NCBI Taxonomy" id="321316"/>
    <lineage>
        <taxon>Bacteria</taxon>
        <taxon>Bacillati</taxon>
        <taxon>Actinomycetota</taxon>
        <taxon>Actinomycetes</taxon>
        <taxon>Streptosporangiales</taxon>
        <taxon>Streptosporangiaceae</taxon>
        <taxon>Sphaerisporangium</taxon>
    </lineage>
</organism>
<name>A0A917VP07_9ACTN</name>
<evidence type="ECO:0000256" key="1">
    <source>
        <dbReference type="ARBA" id="ARBA00022679"/>
    </source>
</evidence>
<gene>
    <name evidence="4" type="ORF">GCM10007964_47970</name>
</gene>
<evidence type="ECO:0000313" key="4">
    <source>
        <dbReference type="EMBL" id="GGL00284.1"/>
    </source>
</evidence>
<dbReference type="Pfam" id="PF00583">
    <property type="entry name" value="Acetyltransf_1"/>
    <property type="match status" value="1"/>
</dbReference>
<keyword evidence="1" id="KW-0808">Transferase</keyword>
<dbReference type="PROSITE" id="PS51186">
    <property type="entry name" value="GNAT"/>
    <property type="match status" value="1"/>
</dbReference>
<reference evidence="4" key="1">
    <citation type="journal article" date="2014" name="Int. J. Syst. Evol. Microbiol.">
        <title>Complete genome sequence of Corynebacterium casei LMG S-19264T (=DSM 44701T), isolated from a smear-ripened cheese.</title>
        <authorList>
            <consortium name="US DOE Joint Genome Institute (JGI-PGF)"/>
            <person name="Walter F."/>
            <person name="Albersmeier A."/>
            <person name="Kalinowski J."/>
            <person name="Ruckert C."/>
        </authorList>
    </citation>
    <scope>NUCLEOTIDE SEQUENCE</scope>
    <source>
        <strain evidence="4">JCM 13064</strain>
    </source>
</reference>
<dbReference type="InterPro" id="IPR000182">
    <property type="entry name" value="GNAT_dom"/>
</dbReference>
<evidence type="ECO:0000256" key="2">
    <source>
        <dbReference type="ARBA" id="ARBA00023315"/>
    </source>
</evidence>
<dbReference type="AlphaFoldDB" id="A0A917VP07"/>
<proteinExistence type="predicted"/>
<keyword evidence="2" id="KW-0012">Acyltransferase</keyword>
<accession>A0A917VP07</accession>
<evidence type="ECO:0000313" key="5">
    <source>
        <dbReference type="Proteomes" id="UP000645217"/>
    </source>
</evidence>
<dbReference type="Gene3D" id="3.40.630.30">
    <property type="match status" value="1"/>
</dbReference>
<sequence>MPVAARGELPGRVEIHSPWDGPVDTLCRMVWRFTNVLDEFPEAADAWLRRDPVRNTVALTVLGRMRHGLWSDDRLLGWFTASGEVRGAVLHTPPYALLLGDIPDDTVAPLAEALRGREISGVNGPKRQAEAFAAAWGRVETSRISLRLYRLEALRPPSRAGAARVAGEGDVELVVEWMRAFLAEAEPEIANDDPAPQMKHRVGQGEIMLLEDGGRPVAMAGFSLPIVGMSRIGPVYTPPELRARGYGSAVTHGATRAAAQAGAELLLLFTDLANPTSNSIYQALGYQPVTDYAAIALAATK</sequence>